<comment type="caution">
    <text evidence="1">The sequence shown here is derived from an EMBL/GenBank/DDBJ whole genome shotgun (WGS) entry which is preliminary data.</text>
</comment>
<sequence>MTVNINVRVKIPCAIRAHGSIVARFRHNTKVRFYLPLYVCERTLIRGAREMPREDIDVIIGAEDKKNENKNGRKYNIWPGITVRTLIDHLATIFLVRTYQLGGRDAALISRHHLSYRRDNREIRIPAISEISNAE</sequence>
<accession>A0AAW2ER62</accession>
<protein>
    <submittedName>
        <fullName evidence="1">Uncharacterized protein</fullName>
    </submittedName>
</protein>
<proteinExistence type="predicted"/>
<evidence type="ECO:0000313" key="1">
    <source>
        <dbReference type="EMBL" id="KAL0104520.1"/>
    </source>
</evidence>
<dbReference type="Proteomes" id="UP001430953">
    <property type="component" value="Unassembled WGS sequence"/>
</dbReference>
<dbReference type="AlphaFoldDB" id="A0AAW2ER62"/>
<organism evidence="1 2">
    <name type="scientific">Cardiocondyla obscurior</name>
    <dbReference type="NCBI Taxonomy" id="286306"/>
    <lineage>
        <taxon>Eukaryota</taxon>
        <taxon>Metazoa</taxon>
        <taxon>Ecdysozoa</taxon>
        <taxon>Arthropoda</taxon>
        <taxon>Hexapoda</taxon>
        <taxon>Insecta</taxon>
        <taxon>Pterygota</taxon>
        <taxon>Neoptera</taxon>
        <taxon>Endopterygota</taxon>
        <taxon>Hymenoptera</taxon>
        <taxon>Apocrita</taxon>
        <taxon>Aculeata</taxon>
        <taxon>Formicoidea</taxon>
        <taxon>Formicidae</taxon>
        <taxon>Myrmicinae</taxon>
        <taxon>Cardiocondyla</taxon>
    </lineage>
</organism>
<gene>
    <name evidence="1" type="ORF">PUN28_017317</name>
</gene>
<dbReference type="EMBL" id="JADYXP020000020">
    <property type="protein sequence ID" value="KAL0104520.1"/>
    <property type="molecule type" value="Genomic_DNA"/>
</dbReference>
<reference evidence="1 2" key="1">
    <citation type="submission" date="2023-03" db="EMBL/GenBank/DDBJ databases">
        <title>High recombination rates correlate with genetic variation in Cardiocondyla obscurior ants.</title>
        <authorList>
            <person name="Errbii M."/>
        </authorList>
    </citation>
    <scope>NUCLEOTIDE SEQUENCE [LARGE SCALE GENOMIC DNA]</scope>
    <source>
        <strain evidence="1">Alpha-2009</strain>
        <tissue evidence="1">Whole body</tissue>
    </source>
</reference>
<name>A0AAW2ER62_9HYME</name>
<evidence type="ECO:0000313" key="2">
    <source>
        <dbReference type="Proteomes" id="UP001430953"/>
    </source>
</evidence>
<keyword evidence="2" id="KW-1185">Reference proteome</keyword>